<dbReference type="EMBL" id="JSAN01000073">
    <property type="protein sequence ID" value="KIC71757.1"/>
    <property type="molecule type" value="Genomic_DNA"/>
</dbReference>
<keyword evidence="3 14" id="KW-0813">Transport</keyword>
<feature type="domain" description="V-ATPase proteolipid subunit C-like" evidence="15">
    <location>
        <begin position="46"/>
        <end position="106"/>
    </location>
</feature>
<dbReference type="GO" id="GO:0008289">
    <property type="term" value="F:lipid binding"/>
    <property type="evidence" value="ECO:0007669"/>
    <property type="project" value="UniProtKB-KW"/>
</dbReference>
<dbReference type="InterPro" id="IPR020537">
    <property type="entry name" value="ATP_synth_F0_csu_DDCD_BS"/>
</dbReference>
<evidence type="ECO:0000256" key="9">
    <source>
        <dbReference type="ARBA" id="ARBA00023065"/>
    </source>
</evidence>
<dbReference type="Proteomes" id="UP000031465">
    <property type="component" value="Unassembled WGS sequence"/>
</dbReference>
<dbReference type="GO" id="GO:0045259">
    <property type="term" value="C:proton-transporting ATP synthase complex"/>
    <property type="evidence" value="ECO:0007669"/>
    <property type="project" value="UniProtKB-KW"/>
</dbReference>
<dbReference type="AlphaFoldDB" id="A0A0C1JWX9"/>
<comment type="similarity">
    <text evidence="2 14">Belongs to the ATPase C chain family.</text>
</comment>
<evidence type="ECO:0000256" key="6">
    <source>
        <dbReference type="ARBA" id="ARBA00022692"/>
    </source>
</evidence>
<dbReference type="FunFam" id="1.20.20.10:FF:000004">
    <property type="entry name" value="ATP synthase subunit c"/>
    <property type="match status" value="1"/>
</dbReference>
<evidence type="ECO:0000256" key="10">
    <source>
        <dbReference type="ARBA" id="ARBA00023121"/>
    </source>
</evidence>
<dbReference type="InterPro" id="IPR002379">
    <property type="entry name" value="ATPase_proteolipid_c-like_dom"/>
</dbReference>
<dbReference type="GO" id="GO:0005886">
    <property type="term" value="C:plasma membrane"/>
    <property type="evidence" value="ECO:0007669"/>
    <property type="project" value="UniProtKB-SubCell"/>
</dbReference>
<evidence type="ECO:0000256" key="12">
    <source>
        <dbReference type="ARBA" id="ARBA00023310"/>
    </source>
</evidence>
<comment type="function">
    <text evidence="14">Key component of the F(0) channel; it plays a direct role in translocation across the membrane. A homomeric c-ring of between 10-14 subunits forms the central stalk rotor element with the F(1) delta and epsilon subunits.</text>
</comment>
<keyword evidence="10 14" id="KW-0446">Lipid-binding</keyword>
<comment type="subcellular location">
    <subcellularLocation>
        <location evidence="14">Cell membrane</location>
        <topology evidence="14">Multi-pass membrane protein</topology>
    </subcellularLocation>
    <subcellularLocation>
        <location evidence="1">Membrane</location>
        <topology evidence="1">Multi-pass membrane protein</topology>
    </subcellularLocation>
</comment>
<protein>
    <recommendedName>
        <fullName evidence="14">ATP synthase subunit c</fullName>
    </recommendedName>
    <alternativeName>
        <fullName evidence="14">ATP synthase F(0) sector subunit c</fullName>
    </alternativeName>
    <alternativeName>
        <fullName evidence="14">F-type ATPase subunit c</fullName>
        <shortName evidence="14">F-ATPase subunit c</shortName>
    </alternativeName>
    <alternativeName>
        <fullName evidence="14">Lipid-binding protein</fullName>
    </alternativeName>
</protein>
<evidence type="ECO:0000256" key="11">
    <source>
        <dbReference type="ARBA" id="ARBA00023136"/>
    </source>
</evidence>
<keyword evidence="5 14" id="KW-0138">CF(0)</keyword>
<gene>
    <name evidence="14 16" type="primary">atpE</name>
    <name evidence="16" type="ORF">DB44_DA00110</name>
</gene>
<evidence type="ECO:0000256" key="8">
    <source>
        <dbReference type="ARBA" id="ARBA00022989"/>
    </source>
</evidence>
<dbReference type="NCBIfam" id="TIGR01260">
    <property type="entry name" value="ATP_synt_c"/>
    <property type="match status" value="1"/>
</dbReference>
<dbReference type="InterPro" id="IPR035921">
    <property type="entry name" value="F/V-ATP_Csub_sf"/>
</dbReference>
<keyword evidence="12 14" id="KW-0066">ATP synthesis</keyword>
<dbReference type="SUPFAM" id="SSF81333">
    <property type="entry name" value="F1F0 ATP synthase subunit C"/>
    <property type="match status" value="1"/>
</dbReference>
<keyword evidence="8 14" id="KW-1133">Transmembrane helix</keyword>
<dbReference type="InterPro" id="IPR038662">
    <property type="entry name" value="ATP_synth_F0_csu_sf"/>
</dbReference>
<evidence type="ECO:0000256" key="1">
    <source>
        <dbReference type="ARBA" id="ARBA00004141"/>
    </source>
</evidence>
<feature type="transmembrane region" description="Helical" evidence="14">
    <location>
        <begin position="38"/>
        <end position="62"/>
    </location>
</feature>
<evidence type="ECO:0000256" key="2">
    <source>
        <dbReference type="ARBA" id="ARBA00006704"/>
    </source>
</evidence>
<comment type="function">
    <text evidence="13 14">F(1)F(0) ATP synthase produces ATP from ADP in the presence of a proton or sodium gradient. F-type ATPases consist of two structural domains, F(1) containing the extramembraneous catalytic core and F(0) containing the membrane proton channel, linked together by a central stalk and a peripheral stalk. During catalysis, ATP synthesis in the catalytic domain of F(1) is coupled via a rotary mechanism of the central stalk subunits to proton translocation.</text>
</comment>
<dbReference type="Gene3D" id="1.20.20.10">
    <property type="entry name" value="F1F0 ATP synthase subunit C"/>
    <property type="match status" value="1"/>
</dbReference>
<dbReference type="CDD" id="cd18121">
    <property type="entry name" value="ATP-synt_Fo_c"/>
    <property type="match status" value="1"/>
</dbReference>
<keyword evidence="7 14" id="KW-0375">Hydrogen ion transport</keyword>
<evidence type="ECO:0000256" key="7">
    <source>
        <dbReference type="ARBA" id="ARBA00022781"/>
    </source>
</evidence>
<evidence type="ECO:0000256" key="4">
    <source>
        <dbReference type="ARBA" id="ARBA00022475"/>
    </source>
</evidence>
<feature type="transmembrane region" description="Helical" evidence="14">
    <location>
        <begin position="82"/>
        <end position="108"/>
    </location>
</feature>
<evidence type="ECO:0000256" key="14">
    <source>
        <dbReference type="HAMAP-Rule" id="MF_01396"/>
    </source>
</evidence>
<keyword evidence="11 14" id="KW-0472">Membrane</keyword>
<dbReference type="GO" id="GO:0046933">
    <property type="term" value="F:proton-transporting ATP synthase activity, rotational mechanism"/>
    <property type="evidence" value="ECO:0007669"/>
    <property type="project" value="UniProtKB-UniRule"/>
</dbReference>
<proteinExistence type="inferred from homology"/>
<dbReference type="PATRIC" id="fig|362787.3.peg.1206"/>
<evidence type="ECO:0000313" key="17">
    <source>
        <dbReference type="Proteomes" id="UP000031465"/>
    </source>
</evidence>
<evidence type="ECO:0000259" key="15">
    <source>
        <dbReference type="Pfam" id="PF00137"/>
    </source>
</evidence>
<evidence type="ECO:0000256" key="3">
    <source>
        <dbReference type="ARBA" id="ARBA00022448"/>
    </source>
</evidence>
<dbReference type="PRINTS" id="PR00124">
    <property type="entry name" value="ATPASEC"/>
</dbReference>
<evidence type="ECO:0000256" key="13">
    <source>
        <dbReference type="ARBA" id="ARBA00025198"/>
    </source>
</evidence>
<sequence>MPFFLCIYLIVAKLMHLARNPALKSIYIKIRKRKTMSIGTALALSAPFAVGLAALGSGLGLGRAVSSAMEAIGRQPEASGKILTTMIIGAALIEALTIYALIVFFVVLEKMA</sequence>
<dbReference type="InterPro" id="IPR000454">
    <property type="entry name" value="ATP_synth_F0_csu"/>
</dbReference>
<comment type="caution">
    <text evidence="16">The sequence shown here is derived from an EMBL/GenBank/DDBJ whole genome shotgun (WGS) entry which is preliminary data.</text>
</comment>
<reference evidence="16 17" key="1">
    <citation type="journal article" date="2014" name="Mol. Biol. Evol.">
        <title>Massive expansion of Ubiquitination-related gene families within the Chlamydiae.</title>
        <authorList>
            <person name="Domman D."/>
            <person name="Collingro A."/>
            <person name="Lagkouvardos I."/>
            <person name="Gehre L."/>
            <person name="Weinmaier T."/>
            <person name="Rattei T."/>
            <person name="Subtil A."/>
            <person name="Horn M."/>
        </authorList>
    </citation>
    <scope>NUCLEOTIDE SEQUENCE [LARGE SCALE GENOMIC DNA]</scope>
    <source>
        <strain evidence="16 17">EI2</strain>
    </source>
</reference>
<dbReference type="HAMAP" id="MF_01396">
    <property type="entry name" value="ATP_synth_c_bact"/>
    <property type="match status" value="1"/>
</dbReference>
<evidence type="ECO:0000256" key="5">
    <source>
        <dbReference type="ARBA" id="ARBA00022547"/>
    </source>
</evidence>
<name>A0A0C1JWX9_9BACT</name>
<organism evidence="16 17">
    <name type="scientific">Candidatus Protochlamydia amoebophila</name>
    <dbReference type="NCBI Taxonomy" id="362787"/>
    <lineage>
        <taxon>Bacteria</taxon>
        <taxon>Pseudomonadati</taxon>
        <taxon>Chlamydiota</taxon>
        <taxon>Chlamydiia</taxon>
        <taxon>Parachlamydiales</taxon>
        <taxon>Parachlamydiaceae</taxon>
        <taxon>Candidatus Protochlamydia</taxon>
    </lineage>
</organism>
<keyword evidence="9 14" id="KW-0406">Ion transport</keyword>
<dbReference type="Pfam" id="PF00137">
    <property type="entry name" value="ATP-synt_C"/>
    <property type="match status" value="1"/>
</dbReference>
<dbReference type="GO" id="GO:0033177">
    <property type="term" value="C:proton-transporting two-sector ATPase complex, proton-transporting domain"/>
    <property type="evidence" value="ECO:0007669"/>
    <property type="project" value="InterPro"/>
</dbReference>
<evidence type="ECO:0000313" key="16">
    <source>
        <dbReference type="EMBL" id="KIC71757.1"/>
    </source>
</evidence>
<dbReference type="InterPro" id="IPR005953">
    <property type="entry name" value="ATP_synth_csu_bac/chlpt"/>
</dbReference>
<keyword evidence="4 14" id="KW-1003">Cell membrane</keyword>
<feature type="site" description="Reversibly protonated during proton transport" evidence="14">
    <location>
        <position position="94"/>
    </location>
</feature>
<keyword evidence="6 14" id="KW-0812">Transmembrane</keyword>
<accession>A0A0C1JWX9</accession>
<dbReference type="PROSITE" id="PS00605">
    <property type="entry name" value="ATPASE_C"/>
    <property type="match status" value="1"/>
</dbReference>